<evidence type="ECO:0000313" key="1">
    <source>
        <dbReference type="EMBL" id="NIR75143.1"/>
    </source>
</evidence>
<dbReference type="Proteomes" id="UP000702544">
    <property type="component" value="Unassembled WGS sequence"/>
</dbReference>
<dbReference type="EMBL" id="JAACAK010000064">
    <property type="protein sequence ID" value="NIR75143.1"/>
    <property type="molecule type" value="Genomic_DNA"/>
</dbReference>
<evidence type="ECO:0000313" key="2">
    <source>
        <dbReference type="Proteomes" id="UP000702544"/>
    </source>
</evidence>
<evidence type="ECO:0008006" key="3">
    <source>
        <dbReference type="Google" id="ProtNLM"/>
    </source>
</evidence>
<accession>A0AAE4Z7M8</accession>
<proteinExistence type="predicted"/>
<name>A0AAE4Z7M8_9BACT</name>
<protein>
    <recommendedName>
        <fullName evidence="3">DZANK-type domain-containing protein</fullName>
    </recommendedName>
</protein>
<organism evidence="1 2">
    <name type="scientific">Candidatus Kutchimonas denitrificans</name>
    <dbReference type="NCBI Taxonomy" id="3056748"/>
    <lineage>
        <taxon>Bacteria</taxon>
        <taxon>Pseudomonadati</taxon>
        <taxon>Gemmatimonadota</taxon>
        <taxon>Gemmatimonadia</taxon>
        <taxon>Candidatus Palauibacterales</taxon>
        <taxon>Candidatus Palauibacteraceae</taxon>
        <taxon>Candidatus Kutchimonas</taxon>
    </lineage>
</organism>
<gene>
    <name evidence="1" type="ORF">GWO12_08540</name>
</gene>
<dbReference type="AlphaFoldDB" id="A0AAE4Z7M8"/>
<comment type="caution">
    <text evidence="1">The sequence shown here is derived from an EMBL/GenBank/DDBJ whole genome shotgun (WGS) entry which is preliminary data.</text>
</comment>
<reference evidence="1 2" key="1">
    <citation type="submission" date="2020-01" db="EMBL/GenBank/DDBJ databases">
        <title>Genomes assembled from Gulf of Kutch pelagic sediment metagenomes.</title>
        <authorList>
            <person name="Chandrashekar M."/>
            <person name="Mahajan M.S."/>
            <person name="Dave K.J."/>
            <person name="Vatsa P."/>
            <person name="Nathani N.M."/>
        </authorList>
    </citation>
    <scope>NUCLEOTIDE SEQUENCE [LARGE SCALE GENOMIC DNA]</scope>
    <source>
        <strain evidence="1">KS3-K002</strain>
    </source>
</reference>
<sequence>MECSICGAYIEVDARNCAGCGAPADDRAASGERSECALCEEILWSLAEKCVHCGGKGYPALRPRLGDKSLGAPESEVNA</sequence>